<protein>
    <submittedName>
        <fullName evidence="1">Uncharacterized protein</fullName>
    </submittedName>
</protein>
<reference evidence="1" key="1">
    <citation type="journal article" date="2020" name="Nature">
        <title>Giant virus diversity and host interactions through global metagenomics.</title>
        <authorList>
            <person name="Schulz F."/>
            <person name="Roux S."/>
            <person name="Paez-Espino D."/>
            <person name="Jungbluth S."/>
            <person name="Walsh D.A."/>
            <person name="Denef V.J."/>
            <person name="McMahon K.D."/>
            <person name="Konstantinidis K.T."/>
            <person name="Eloe-Fadrosh E.A."/>
            <person name="Kyrpides N.C."/>
            <person name="Woyke T."/>
        </authorList>
    </citation>
    <scope>NUCLEOTIDE SEQUENCE</scope>
    <source>
        <strain evidence="1">GVMAG-S-3300013094-100</strain>
    </source>
</reference>
<dbReference type="InterPro" id="IPR036620">
    <property type="entry name" value="MC1_sf"/>
</dbReference>
<name>A0A6C0KWY5_9ZZZZ</name>
<organism evidence="1">
    <name type="scientific">viral metagenome</name>
    <dbReference type="NCBI Taxonomy" id="1070528"/>
    <lineage>
        <taxon>unclassified sequences</taxon>
        <taxon>metagenomes</taxon>
        <taxon>organismal metagenomes</taxon>
    </lineage>
</organism>
<dbReference type="AlphaFoldDB" id="A0A6C0KWY5"/>
<accession>A0A6C0KWY5</accession>
<proteinExistence type="predicted"/>
<dbReference type="GO" id="GO:0042262">
    <property type="term" value="P:DNA protection"/>
    <property type="evidence" value="ECO:0007669"/>
    <property type="project" value="InterPro"/>
</dbReference>
<dbReference type="EMBL" id="MN740975">
    <property type="protein sequence ID" value="QHU20848.1"/>
    <property type="molecule type" value="Genomic_DNA"/>
</dbReference>
<evidence type="ECO:0000313" key="1">
    <source>
        <dbReference type="EMBL" id="QHU20848.1"/>
    </source>
</evidence>
<dbReference type="SUPFAM" id="SSF102875">
    <property type="entry name" value="Chromosomal protein MC1"/>
    <property type="match status" value="1"/>
</dbReference>
<sequence>MKGDKRSFTIDHAEVSVKEGGRFISTGPWNAAKKAIKQIYQEGAKKKEIRFTLRETTQGSAGKEYAYIGAKFKLETPKVVRLGSSEITYNYEYEVRRCGPYKKN</sequence>